<evidence type="ECO:0000313" key="1">
    <source>
        <dbReference type="EnsemblMetazoa" id="AQUA017317-PA"/>
    </source>
</evidence>
<organism evidence="1 2">
    <name type="scientific">Anopheles quadriannulatus</name>
    <name type="common">Mosquito</name>
    <dbReference type="NCBI Taxonomy" id="34691"/>
    <lineage>
        <taxon>Eukaryota</taxon>
        <taxon>Metazoa</taxon>
        <taxon>Ecdysozoa</taxon>
        <taxon>Arthropoda</taxon>
        <taxon>Hexapoda</taxon>
        <taxon>Insecta</taxon>
        <taxon>Pterygota</taxon>
        <taxon>Neoptera</taxon>
        <taxon>Endopterygota</taxon>
        <taxon>Diptera</taxon>
        <taxon>Nematocera</taxon>
        <taxon>Culicoidea</taxon>
        <taxon>Culicidae</taxon>
        <taxon>Anophelinae</taxon>
        <taxon>Anopheles</taxon>
    </lineage>
</organism>
<accession>A0A904A5K4</accession>
<name>A0A904A5K4_ANOQN</name>
<keyword evidence="2" id="KW-1185">Reference proteome</keyword>
<dbReference type="AlphaFoldDB" id="A0A904A5K4"/>
<reference evidence="1" key="1">
    <citation type="submission" date="2022-10" db="UniProtKB">
        <authorList>
            <consortium name="EnsemblMetazoa"/>
        </authorList>
    </citation>
    <scope>IDENTIFICATION</scope>
    <source>
        <strain evidence="1">SANGQUA</strain>
    </source>
</reference>
<sequence length="67" mass="7701">MCVPYTTPVPDRIPAILSSSFRVWCAREKSVFLRALNPTPNPGSRCFVVSECFFFSFFYLRSVLCEN</sequence>
<dbReference type="EnsemblMetazoa" id="AQUA017317-RA">
    <property type="protein sequence ID" value="AQUA017317-PA"/>
    <property type="gene ID" value="AQUA017317"/>
</dbReference>
<evidence type="ECO:0000313" key="2">
    <source>
        <dbReference type="Proteomes" id="UP000076407"/>
    </source>
</evidence>
<dbReference type="Proteomes" id="UP000076407">
    <property type="component" value="Unassembled WGS sequence"/>
</dbReference>
<proteinExistence type="predicted"/>
<protein>
    <submittedName>
        <fullName evidence="1">Uncharacterized protein</fullName>
    </submittedName>
</protein>